<keyword evidence="1" id="KW-0812">Transmembrane</keyword>
<protein>
    <submittedName>
        <fullName evidence="2">ABC transporter permease</fullName>
    </submittedName>
</protein>
<sequence length="292" mass="30626">MAKTSAATVLRGRYPRTAANISRYGGGTAQRFEQLGIFARFTRLSVIQIGWALRHYRRETLRLTAEIGMGTGAMAVIGGTVAIIGFVTLSGGSLIAIQGFASLGNIGVEAFTGFFAALANTRVAAPIVAGVALAATVGAGATAQLGAMRISEEIDALEVMGIKSISFLVSTRILGGLAVILPLYALALDMAFTSGQVVTTVFYGQSNGTYDHYFRTFLRPEDVGWSVVEVVIIAVVVMITHCYYGYTASGGPVGVGQAVGRSMRLSLVSVVIVVLLAELALYGVDPNFNLTV</sequence>
<feature type="transmembrane region" description="Helical" evidence="1">
    <location>
        <begin position="165"/>
        <end position="187"/>
    </location>
</feature>
<dbReference type="KEGG" id="mspg:F6B93_03840"/>
<feature type="transmembrane region" description="Helical" evidence="1">
    <location>
        <begin position="94"/>
        <end position="117"/>
    </location>
</feature>
<dbReference type="GO" id="GO:0005548">
    <property type="term" value="F:phospholipid transporter activity"/>
    <property type="evidence" value="ECO:0007669"/>
    <property type="project" value="TreeGrafter"/>
</dbReference>
<dbReference type="InterPro" id="IPR030802">
    <property type="entry name" value="Permease_MalE"/>
</dbReference>
<dbReference type="PANTHER" id="PTHR30188">
    <property type="entry name" value="ABC TRANSPORTER PERMEASE PROTEIN-RELATED"/>
    <property type="match status" value="1"/>
</dbReference>
<feature type="transmembrane region" description="Helical" evidence="1">
    <location>
        <begin position="223"/>
        <end position="244"/>
    </location>
</feature>
<dbReference type="Pfam" id="PF02405">
    <property type="entry name" value="MlaE"/>
    <property type="match status" value="1"/>
</dbReference>
<keyword evidence="1" id="KW-1133">Transmembrane helix</keyword>
<dbReference type="RefSeq" id="WP_211697817.1">
    <property type="nucleotide sequence ID" value="NZ_CP046600.1"/>
</dbReference>
<dbReference type="Proteomes" id="UP000682202">
    <property type="component" value="Chromosome"/>
</dbReference>
<reference evidence="2" key="1">
    <citation type="submission" date="2019-12" db="EMBL/GenBank/DDBJ databases">
        <title>Mycobacterium spongiae sp. nov.</title>
        <authorList>
            <person name="Stinear T."/>
        </authorList>
    </citation>
    <scope>NUCLEOTIDE SEQUENCE</scope>
    <source>
        <strain evidence="2">FSD4b-SM</strain>
    </source>
</reference>
<dbReference type="PANTHER" id="PTHR30188:SF13">
    <property type="entry name" value="CONSERVED HYPOTHETICAL INTEGRAL MEMBRANE PROTEIN YRBE3B"/>
    <property type="match status" value="1"/>
</dbReference>
<feature type="transmembrane region" description="Helical" evidence="1">
    <location>
        <begin position="67"/>
        <end position="87"/>
    </location>
</feature>
<name>A0A975JWC2_9MYCO</name>
<feature type="transmembrane region" description="Helical" evidence="1">
    <location>
        <begin position="265"/>
        <end position="284"/>
    </location>
</feature>
<gene>
    <name evidence="2" type="ORF">F6B93_03840</name>
</gene>
<organism evidence="2 3">
    <name type="scientific">Mycobacterium spongiae</name>
    <dbReference type="NCBI Taxonomy" id="886343"/>
    <lineage>
        <taxon>Bacteria</taxon>
        <taxon>Bacillati</taxon>
        <taxon>Actinomycetota</taxon>
        <taxon>Actinomycetes</taxon>
        <taxon>Mycobacteriales</taxon>
        <taxon>Mycobacteriaceae</taxon>
        <taxon>Mycobacterium</taxon>
    </lineage>
</organism>
<dbReference type="GO" id="GO:0043190">
    <property type="term" value="C:ATP-binding cassette (ABC) transporter complex"/>
    <property type="evidence" value="ECO:0007669"/>
    <property type="project" value="InterPro"/>
</dbReference>
<proteinExistence type="predicted"/>
<dbReference type="AlphaFoldDB" id="A0A975JWC2"/>
<dbReference type="EMBL" id="CP046600">
    <property type="protein sequence ID" value="QUR66334.1"/>
    <property type="molecule type" value="Genomic_DNA"/>
</dbReference>
<keyword evidence="3" id="KW-1185">Reference proteome</keyword>
<accession>A0A975JWC2</accession>
<evidence type="ECO:0000313" key="2">
    <source>
        <dbReference type="EMBL" id="QUR66334.1"/>
    </source>
</evidence>
<keyword evidence="1" id="KW-0472">Membrane</keyword>
<evidence type="ECO:0000313" key="3">
    <source>
        <dbReference type="Proteomes" id="UP000682202"/>
    </source>
</evidence>
<evidence type="ECO:0000256" key="1">
    <source>
        <dbReference type="SAM" id="Phobius"/>
    </source>
</evidence>
<feature type="transmembrane region" description="Helical" evidence="1">
    <location>
        <begin position="123"/>
        <end position="145"/>
    </location>
</feature>